<organism evidence="2 3">
    <name type="scientific">Oryza meyeriana var. granulata</name>
    <dbReference type="NCBI Taxonomy" id="110450"/>
    <lineage>
        <taxon>Eukaryota</taxon>
        <taxon>Viridiplantae</taxon>
        <taxon>Streptophyta</taxon>
        <taxon>Embryophyta</taxon>
        <taxon>Tracheophyta</taxon>
        <taxon>Spermatophyta</taxon>
        <taxon>Magnoliopsida</taxon>
        <taxon>Liliopsida</taxon>
        <taxon>Poales</taxon>
        <taxon>Poaceae</taxon>
        <taxon>BOP clade</taxon>
        <taxon>Oryzoideae</taxon>
        <taxon>Oryzeae</taxon>
        <taxon>Oryzinae</taxon>
        <taxon>Oryza</taxon>
        <taxon>Oryza meyeriana</taxon>
    </lineage>
</organism>
<gene>
    <name evidence="2" type="ORF">E2562_004098</name>
</gene>
<feature type="non-terminal residue" evidence="2">
    <location>
        <position position="1"/>
    </location>
</feature>
<feature type="compositionally biased region" description="Basic and acidic residues" evidence="1">
    <location>
        <begin position="99"/>
        <end position="112"/>
    </location>
</feature>
<keyword evidence="3" id="KW-1185">Reference proteome</keyword>
<evidence type="ECO:0000313" key="2">
    <source>
        <dbReference type="EMBL" id="KAF0887902.1"/>
    </source>
</evidence>
<accession>A0A6G1BJ85</accession>
<evidence type="ECO:0000256" key="1">
    <source>
        <dbReference type="SAM" id="MobiDB-lite"/>
    </source>
</evidence>
<name>A0A6G1BJ85_9ORYZ</name>
<sequence length="112" mass="11322">NIGGIFGATVWVVAQGMGTSGHLGMGDMPSHGFGMCAERLEWTGEQLGWLRAMGQSLRAVASQRWAEGEKGGHGYSSVGPVSCGGKEGAGRANSVVAKQGREGEGEGKGGSG</sequence>
<dbReference type="EMBL" id="SPHZ02000012">
    <property type="protein sequence ID" value="KAF0887902.1"/>
    <property type="molecule type" value="Genomic_DNA"/>
</dbReference>
<evidence type="ECO:0000313" key="3">
    <source>
        <dbReference type="Proteomes" id="UP000479710"/>
    </source>
</evidence>
<dbReference type="Proteomes" id="UP000479710">
    <property type="component" value="Unassembled WGS sequence"/>
</dbReference>
<feature type="region of interest" description="Disordered" evidence="1">
    <location>
        <begin position="68"/>
        <end position="112"/>
    </location>
</feature>
<protein>
    <submittedName>
        <fullName evidence="2">Uncharacterized protein</fullName>
    </submittedName>
</protein>
<proteinExistence type="predicted"/>
<dbReference type="AlphaFoldDB" id="A0A6G1BJ85"/>
<reference evidence="2 3" key="1">
    <citation type="submission" date="2019-11" db="EMBL/GenBank/DDBJ databases">
        <title>Whole genome sequence of Oryza granulata.</title>
        <authorList>
            <person name="Li W."/>
        </authorList>
    </citation>
    <scope>NUCLEOTIDE SEQUENCE [LARGE SCALE GENOMIC DNA]</scope>
    <source>
        <strain evidence="3">cv. Menghai</strain>
        <tissue evidence="2">Leaf</tissue>
    </source>
</reference>
<comment type="caution">
    <text evidence="2">The sequence shown here is derived from an EMBL/GenBank/DDBJ whole genome shotgun (WGS) entry which is preliminary data.</text>
</comment>